<organism evidence="1 2">
    <name type="scientific">Phytophthora megakarya</name>
    <dbReference type="NCBI Taxonomy" id="4795"/>
    <lineage>
        <taxon>Eukaryota</taxon>
        <taxon>Sar</taxon>
        <taxon>Stramenopiles</taxon>
        <taxon>Oomycota</taxon>
        <taxon>Peronosporomycetes</taxon>
        <taxon>Peronosporales</taxon>
        <taxon>Peronosporaceae</taxon>
        <taxon>Phytophthora</taxon>
    </lineage>
</organism>
<name>A0A225VK20_9STRA</name>
<sequence length="64" mass="7747">MKEYFRRFRWLRRKKIEGAEGTALQTSWCAFIRRWNSMLASSDSLPTWLKEREDILAEHICNNV</sequence>
<proteinExistence type="predicted"/>
<comment type="caution">
    <text evidence="1">The sequence shown here is derived from an EMBL/GenBank/DDBJ whole genome shotgun (WGS) entry which is preliminary data.</text>
</comment>
<evidence type="ECO:0000313" key="1">
    <source>
        <dbReference type="EMBL" id="OWZ05662.1"/>
    </source>
</evidence>
<dbReference type="AlphaFoldDB" id="A0A225VK20"/>
<reference evidence="2" key="1">
    <citation type="submission" date="2017-03" db="EMBL/GenBank/DDBJ databases">
        <title>Phytopthora megakarya and P. palmivora, two closely related causual agents of cacao black pod achieved similar genome size and gene model numbers by different mechanisms.</title>
        <authorList>
            <person name="Ali S."/>
            <person name="Shao J."/>
            <person name="Larry D.J."/>
            <person name="Kronmiller B."/>
            <person name="Shen D."/>
            <person name="Strem M.D."/>
            <person name="Melnick R.L."/>
            <person name="Guiltinan M.J."/>
            <person name="Tyler B.M."/>
            <person name="Meinhardt L.W."/>
            <person name="Bailey B.A."/>
        </authorList>
    </citation>
    <scope>NUCLEOTIDE SEQUENCE [LARGE SCALE GENOMIC DNA]</scope>
    <source>
        <strain evidence="2">zdho120</strain>
    </source>
</reference>
<accession>A0A225VK20</accession>
<protein>
    <submittedName>
        <fullName evidence="1">Uncharacterized protein</fullName>
    </submittedName>
</protein>
<dbReference type="EMBL" id="NBNE01004318">
    <property type="protein sequence ID" value="OWZ05662.1"/>
    <property type="molecule type" value="Genomic_DNA"/>
</dbReference>
<dbReference type="OrthoDB" id="116757at2759"/>
<dbReference type="Proteomes" id="UP000198211">
    <property type="component" value="Unassembled WGS sequence"/>
</dbReference>
<evidence type="ECO:0000313" key="2">
    <source>
        <dbReference type="Proteomes" id="UP000198211"/>
    </source>
</evidence>
<keyword evidence="2" id="KW-1185">Reference proteome</keyword>
<gene>
    <name evidence="1" type="ORF">PHMEG_00022208</name>
</gene>